<dbReference type="InParanoid" id="A0A151Z4Q9"/>
<dbReference type="OMA" id="PYWIYLK"/>
<keyword evidence="3" id="KW-1185">Reference proteome</keyword>
<dbReference type="OrthoDB" id="17611at2759"/>
<sequence length="157" mass="17289">MGSRDRNIETFLRVLIIIIGIALLGLTVPYWIYLKQSVDNEAWVALGIYIASALILIILAVLAFIGAIKKNRGILLYFAVVMIVMLVFGIAQIIVTNLDITGCGGDANDNFSFLCSLSSVAYYLPMALLLFVNLLGAIVALVLRWRLNHDTSGKYYS</sequence>
<evidence type="ECO:0008006" key="4">
    <source>
        <dbReference type="Google" id="ProtNLM"/>
    </source>
</evidence>
<keyword evidence="1" id="KW-0812">Transmembrane</keyword>
<dbReference type="EMBL" id="LODT01000046">
    <property type="protein sequence ID" value="KYQ88953.1"/>
    <property type="molecule type" value="Genomic_DNA"/>
</dbReference>
<feature type="transmembrane region" description="Helical" evidence="1">
    <location>
        <begin position="44"/>
        <end position="67"/>
    </location>
</feature>
<comment type="caution">
    <text evidence="2">The sequence shown here is derived from an EMBL/GenBank/DDBJ whole genome shotgun (WGS) entry which is preliminary data.</text>
</comment>
<dbReference type="FunCoup" id="A0A151Z4Q9">
    <property type="interactions" value="73"/>
</dbReference>
<evidence type="ECO:0000313" key="2">
    <source>
        <dbReference type="EMBL" id="KYQ88953.1"/>
    </source>
</evidence>
<keyword evidence="1" id="KW-1133">Transmembrane helix</keyword>
<dbReference type="Proteomes" id="UP000076078">
    <property type="component" value="Unassembled WGS sequence"/>
</dbReference>
<evidence type="ECO:0000256" key="1">
    <source>
        <dbReference type="SAM" id="Phobius"/>
    </source>
</evidence>
<feature type="transmembrane region" description="Helical" evidence="1">
    <location>
        <begin position="120"/>
        <end position="143"/>
    </location>
</feature>
<evidence type="ECO:0000313" key="3">
    <source>
        <dbReference type="Proteomes" id="UP000076078"/>
    </source>
</evidence>
<feature type="transmembrane region" description="Helical" evidence="1">
    <location>
        <begin position="12"/>
        <end position="32"/>
    </location>
</feature>
<keyword evidence="1" id="KW-0472">Membrane</keyword>
<name>A0A151Z4Q9_TIELA</name>
<gene>
    <name evidence="2" type="ORF">DLAC_10542</name>
</gene>
<accession>A0A151Z4Q9</accession>
<organism evidence="2 3">
    <name type="scientific">Tieghemostelium lacteum</name>
    <name type="common">Slime mold</name>
    <name type="synonym">Dictyostelium lacteum</name>
    <dbReference type="NCBI Taxonomy" id="361077"/>
    <lineage>
        <taxon>Eukaryota</taxon>
        <taxon>Amoebozoa</taxon>
        <taxon>Evosea</taxon>
        <taxon>Eumycetozoa</taxon>
        <taxon>Dictyostelia</taxon>
        <taxon>Dictyosteliales</taxon>
        <taxon>Raperosteliaceae</taxon>
        <taxon>Tieghemostelium</taxon>
    </lineage>
</organism>
<proteinExistence type="predicted"/>
<protein>
    <recommendedName>
        <fullName evidence="4">Transmembrane protein</fullName>
    </recommendedName>
</protein>
<dbReference type="AlphaFoldDB" id="A0A151Z4Q9"/>
<feature type="transmembrane region" description="Helical" evidence="1">
    <location>
        <begin position="74"/>
        <end position="95"/>
    </location>
</feature>
<reference evidence="2 3" key="1">
    <citation type="submission" date="2015-12" db="EMBL/GenBank/DDBJ databases">
        <title>Dictyostelia acquired genes for synthesis and detection of signals that induce cell-type specialization by lateral gene transfer from prokaryotes.</title>
        <authorList>
            <person name="Gloeckner G."/>
            <person name="Schaap P."/>
        </authorList>
    </citation>
    <scope>NUCLEOTIDE SEQUENCE [LARGE SCALE GENOMIC DNA]</scope>
    <source>
        <strain evidence="2 3">TK</strain>
    </source>
</reference>